<dbReference type="GO" id="GO:0034605">
    <property type="term" value="P:cellular response to heat"/>
    <property type="evidence" value="ECO:0007669"/>
    <property type="project" value="TreeGrafter"/>
</dbReference>
<dbReference type="Pfam" id="PF02861">
    <property type="entry name" value="Clp_N"/>
    <property type="match status" value="1"/>
</dbReference>
<feature type="domain" description="Clp R" evidence="11">
    <location>
        <begin position="1"/>
        <end position="147"/>
    </location>
</feature>
<comment type="function">
    <text evidence="5">Part of a stress-induced multi-chaperone system, it is involved in the recovery of the cell from heat-induced damage, in cooperation with DnaK, DnaJ and GrpE. Acts before DnaK, in the processing of protein aggregates. Protein binding stimulates the ATPase activity; ATP hydrolysis unfolds the denatured protein aggregates, which probably helps expose new hydrophobic binding sites on the surface of ClpB-bound aggregates, contributing to the solubilization and refolding of denatured protein aggregates by DnaK.</text>
</comment>
<sequence length="828" mass="92984">MNELFTEKAKQALSIAEEEAKRFRHKTIGTEHILLGLVKEEGIAGKTLKQFNLTEDDIHDEIESFTGYGPKENEDNNEVLSYSPRAKKVITYATDEARRMETPLVGTEHLLLGLLRDKDILSAKILENLGIDLTKIRKLILRKMSGQASKGPSKQRQRPSSKAAESPTNSNSKTPTLDSLGRDLTEIAAKGQLDPVIGREKEIHRMIQVLSRRTKNNPVLIGEPGVGKTAIAEGLAQRIVDGEVPETLEGKRLMNLDMGSLVSGTKYRGEFEERMKTIVEEIRTDGNVVLFIDELHTIIGAGGAEGSIDASNIIKPALARGELQTIGATTFDEYQKYIEKDAALERRFAKVIIDPPSDELTIEILKGLRPEYESHHKLVITDEAIESAVRLASRYLTNREQPDKSIDLIDESAAKIRIDAAVEPDEKDIASGRLEELENEKEQAVLDQRFEEATLIRQQEMELRKEIEAMLEEKSAELLEVTKHDVSEVLSQWTGIPVHQMEENEGERLLKLEDTLHERVIGQKEAVVAISKAIRRARSGIKDPNRPIGSFMFLGPTGVGKTELAKAMAETVFGSEDNLIRVDMSEYMEKFTTSRLVGSPPGYVGYEEGGELTERVRQKPYSIVLFDEIEKAHPDVFNMLLQVLDDGILTDSKGREVDFKNTILIMTSNLGATALRDEKVVGFEVGEGEFDHKRMKNRVLEEVKQYFRPEFLNRIDDTIVFHSLEKEHIQEIVKLLTADMIERLEDMEIEVKITPAATEVIVQEGYDPEYGARPLKRAIQSEIEDRLSEELLAGNIQSGDKVTVGASKGNITVRIRERTNSQEKEMVK</sequence>
<dbReference type="InterPro" id="IPR041546">
    <property type="entry name" value="ClpA/ClpB_AAA_lid"/>
</dbReference>
<dbReference type="InterPro" id="IPR001943">
    <property type="entry name" value="UVR_dom"/>
</dbReference>
<dbReference type="InterPro" id="IPR027417">
    <property type="entry name" value="P-loop_NTPase"/>
</dbReference>
<keyword evidence="12" id="KW-0378">Hydrolase</keyword>
<dbReference type="FunFam" id="3.40.50.300:FF:000010">
    <property type="entry name" value="Chaperone clpB 1, putative"/>
    <property type="match status" value="1"/>
</dbReference>
<dbReference type="GO" id="GO:0006508">
    <property type="term" value="P:proteolysis"/>
    <property type="evidence" value="ECO:0007669"/>
    <property type="project" value="UniProtKB-KW"/>
</dbReference>
<dbReference type="EMBL" id="JAUNQW010000013">
    <property type="protein sequence ID" value="MDO5457492.1"/>
    <property type="molecule type" value="Genomic_DNA"/>
</dbReference>
<evidence type="ECO:0000313" key="12">
    <source>
        <dbReference type="EMBL" id="MDO5457492.1"/>
    </source>
</evidence>
<dbReference type="Gene3D" id="1.10.1780.10">
    <property type="entry name" value="Clp, N-terminal domain"/>
    <property type="match status" value="1"/>
</dbReference>
<evidence type="ECO:0000256" key="6">
    <source>
        <dbReference type="PROSITE-ProRule" id="PRU01251"/>
    </source>
</evidence>
<comment type="caution">
    <text evidence="12">The sequence shown here is derived from an EMBL/GenBank/DDBJ whole genome shotgun (WGS) entry which is preliminary data.</text>
</comment>
<evidence type="ECO:0000259" key="10">
    <source>
        <dbReference type="PROSITE" id="PS50151"/>
    </source>
</evidence>
<dbReference type="InterPro" id="IPR018368">
    <property type="entry name" value="ClpA/B_CS1"/>
</dbReference>
<dbReference type="PRINTS" id="PR00300">
    <property type="entry name" value="CLPPROTEASEA"/>
</dbReference>
<proteinExistence type="inferred from homology"/>
<dbReference type="FunFam" id="1.10.8.60:FF:000017">
    <property type="entry name" value="ATP-dependent chaperone ClpB"/>
    <property type="match status" value="1"/>
</dbReference>
<evidence type="ECO:0000256" key="9">
    <source>
        <dbReference type="SAM" id="MobiDB-lite"/>
    </source>
</evidence>
<evidence type="ECO:0000256" key="7">
    <source>
        <dbReference type="RuleBase" id="RU004432"/>
    </source>
</evidence>
<dbReference type="InterPro" id="IPR028299">
    <property type="entry name" value="ClpA/B_CS2"/>
</dbReference>
<dbReference type="InterPro" id="IPR019489">
    <property type="entry name" value="Clp_ATPase_C"/>
</dbReference>
<evidence type="ECO:0000256" key="3">
    <source>
        <dbReference type="ARBA" id="ARBA00022840"/>
    </source>
</evidence>
<dbReference type="SMART" id="SM00382">
    <property type="entry name" value="AAA"/>
    <property type="match status" value="2"/>
</dbReference>
<dbReference type="Gene3D" id="3.40.50.300">
    <property type="entry name" value="P-loop containing nucleotide triphosphate hydrolases"/>
    <property type="match status" value="2"/>
</dbReference>
<dbReference type="PROSITE" id="PS50151">
    <property type="entry name" value="UVR"/>
    <property type="match status" value="1"/>
</dbReference>
<dbReference type="PROSITE" id="PS00871">
    <property type="entry name" value="CLPAB_2"/>
    <property type="match status" value="1"/>
</dbReference>
<dbReference type="SUPFAM" id="SSF52540">
    <property type="entry name" value="P-loop containing nucleoside triphosphate hydrolases"/>
    <property type="match status" value="2"/>
</dbReference>
<dbReference type="Proteomes" id="UP001171751">
    <property type="component" value="Unassembled WGS sequence"/>
</dbReference>
<keyword evidence="2 7" id="KW-0547">Nucleotide-binding</keyword>
<keyword evidence="12" id="KW-0645">Protease</keyword>
<dbReference type="PANTHER" id="PTHR11638:SF18">
    <property type="entry name" value="HEAT SHOCK PROTEIN 104"/>
    <property type="match status" value="1"/>
</dbReference>
<dbReference type="CDD" id="cd19499">
    <property type="entry name" value="RecA-like_ClpB_Hsp104-like"/>
    <property type="match status" value="1"/>
</dbReference>
<evidence type="ECO:0000256" key="4">
    <source>
        <dbReference type="ARBA" id="ARBA00023186"/>
    </source>
</evidence>
<dbReference type="FunFam" id="3.40.50.300:FF:000025">
    <property type="entry name" value="ATP-dependent Clp protease subunit"/>
    <property type="match status" value="1"/>
</dbReference>
<dbReference type="PROSITE" id="PS00870">
    <property type="entry name" value="CLPAB_1"/>
    <property type="match status" value="1"/>
</dbReference>
<evidence type="ECO:0000313" key="13">
    <source>
        <dbReference type="Proteomes" id="UP001171751"/>
    </source>
</evidence>
<dbReference type="Gene3D" id="4.10.860.10">
    <property type="entry name" value="UVR domain"/>
    <property type="match status" value="1"/>
</dbReference>
<dbReference type="InterPro" id="IPR001270">
    <property type="entry name" value="ClpA/B"/>
</dbReference>
<dbReference type="Pfam" id="PF10431">
    <property type="entry name" value="ClpB_D2-small"/>
    <property type="match status" value="1"/>
</dbReference>
<gene>
    <name evidence="12" type="ORF">Q4F26_04020</name>
</gene>
<accession>A0AA43UCK4</accession>
<dbReference type="GO" id="GO:0016887">
    <property type="term" value="F:ATP hydrolysis activity"/>
    <property type="evidence" value="ECO:0007669"/>
    <property type="project" value="InterPro"/>
</dbReference>
<keyword evidence="8" id="KW-0175">Coiled coil</keyword>
<keyword evidence="1 6" id="KW-0677">Repeat</keyword>
<keyword evidence="3 7" id="KW-0067">ATP-binding</keyword>
<dbReference type="PANTHER" id="PTHR11638">
    <property type="entry name" value="ATP-DEPENDENT CLP PROTEASE"/>
    <property type="match status" value="1"/>
</dbReference>
<dbReference type="GO" id="GO:0008233">
    <property type="term" value="F:peptidase activity"/>
    <property type="evidence" value="ECO:0007669"/>
    <property type="project" value="UniProtKB-KW"/>
</dbReference>
<feature type="domain" description="UVR" evidence="10">
    <location>
        <begin position="431"/>
        <end position="466"/>
    </location>
</feature>
<dbReference type="AlphaFoldDB" id="A0AA43UCK4"/>
<keyword evidence="13" id="KW-1185">Reference proteome</keyword>
<dbReference type="SMART" id="SM01086">
    <property type="entry name" value="ClpB_D2-small"/>
    <property type="match status" value="1"/>
</dbReference>
<dbReference type="SUPFAM" id="SSF81923">
    <property type="entry name" value="Double Clp-N motif"/>
    <property type="match status" value="1"/>
</dbReference>
<dbReference type="InterPro" id="IPR050130">
    <property type="entry name" value="ClpA_ClpB"/>
</dbReference>
<name>A0AA43UCK4_9LACT</name>
<keyword evidence="4 7" id="KW-0143">Chaperone</keyword>
<dbReference type="CDD" id="cd00009">
    <property type="entry name" value="AAA"/>
    <property type="match status" value="1"/>
</dbReference>
<dbReference type="Pfam" id="PF00004">
    <property type="entry name" value="AAA"/>
    <property type="match status" value="1"/>
</dbReference>
<protein>
    <submittedName>
        <fullName evidence="12">ATP-dependent Clp protease ATP-binding subunit</fullName>
    </submittedName>
</protein>
<dbReference type="Gene3D" id="1.10.8.60">
    <property type="match status" value="2"/>
</dbReference>
<dbReference type="GO" id="GO:0005524">
    <property type="term" value="F:ATP binding"/>
    <property type="evidence" value="ECO:0007669"/>
    <property type="project" value="UniProtKB-KW"/>
</dbReference>
<evidence type="ECO:0000256" key="2">
    <source>
        <dbReference type="ARBA" id="ARBA00022741"/>
    </source>
</evidence>
<dbReference type="InterPro" id="IPR003959">
    <property type="entry name" value="ATPase_AAA_core"/>
</dbReference>
<dbReference type="InterPro" id="IPR036628">
    <property type="entry name" value="Clp_N_dom_sf"/>
</dbReference>
<evidence type="ECO:0000256" key="5">
    <source>
        <dbReference type="ARBA" id="ARBA00025613"/>
    </source>
</evidence>
<evidence type="ECO:0000259" key="11">
    <source>
        <dbReference type="PROSITE" id="PS51903"/>
    </source>
</evidence>
<feature type="coiled-coil region" evidence="8">
    <location>
        <begin position="427"/>
        <end position="477"/>
    </location>
</feature>
<dbReference type="InterPro" id="IPR003593">
    <property type="entry name" value="AAA+_ATPase"/>
</dbReference>
<dbReference type="Pfam" id="PF07724">
    <property type="entry name" value="AAA_2"/>
    <property type="match status" value="1"/>
</dbReference>
<feature type="compositionally biased region" description="Polar residues" evidence="9">
    <location>
        <begin position="166"/>
        <end position="177"/>
    </location>
</feature>
<reference evidence="12" key="1">
    <citation type="submission" date="2023-07" db="EMBL/GenBank/DDBJ databases">
        <title>Between Cages and Wild: Unraveling the Impact of Captivity on Animal Microbiomes and Antimicrobial Resistance.</title>
        <authorList>
            <person name="Schmartz G.P."/>
            <person name="Rehner J."/>
            <person name="Schuff M.J."/>
            <person name="Becker S.L."/>
            <person name="Kravczyk M."/>
            <person name="Gurevich A."/>
            <person name="Francke R."/>
            <person name="Mueller R."/>
            <person name="Keller V."/>
            <person name="Keller A."/>
        </authorList>
    </citation>
    <scope>NUCLEOTIDE SEQUENCE</scope>
    <source>
        <strain evidence="12">S39M_St_73</strain>
    </source>
</reference>
<evidence type="ECO:0000256" key="8">
    <source>
        <dbReference type="SAM" id="Coils"/>
    </source>
</evidence>
<dbReference type="PROSITE" id="PS51903">
    <property type="entry name" value="CLP_R"/>
    <property type="match status" value="1"/>
</dbReference>
<feature type="region of interest" description="Disordered" evidence="9">
    <location>
        <begin position="144"/>
        <end position="179"/>
    </location>
</feature>
<dbReference type="GO" id="GO:0005737">
    <property type="term" value="C:cytoplasm"/>
    <property type="evidence" value="ECO:0007669"/>
    <property type="project" value="TreeGrafter"/>
</dbReference>
<organism evidence="12 13">
    <name type="scientific">Atopococcus tabaci</name>
    <dbReference type="NCBI Taxonomy" id="269774"/>
    <lineage>
        <taxon>Bacteria</taxon>
        <taxon>Bacillati</taxon>
        <taxon>Bacillota</taxon>
        <taxon>Bacilli</taxon>
        <taxon>Lactobacillales</taxon>
        <taxon>Carnobacteriaceae</taxon>
        <taxon>Atopococcus</taxon>
    </lineage>
</organism>
<evidence type="ECO:0000256" key="1">
    <source>
        <dbReference type="ARBA" id="ARBA00022737"/>
    </source>
</evidence>
<comment type="similarity">
    <text evidence="7">Belongs to the ClpA/ClpB family.</text>
</comment>
<dbReference type="Pfam" id="PF17871">
    <property type="entry name" value="AAA_lid_9"/>
    <property type="match status" value="1"/>
</dbReference>
<dbReference type="InterPro" id="IPR004176">
    <property type="entry name" value="Clp_R_N"/>
</dbReference>